<dbReference type="Gene3D" id="1.10.287.70">
    <property type="match status" value="1"/>
</dbReference>
<dbReference type="InParanoid" id="A0A078AYR1"/>
<evidence type="ECO:0000256" key="7">
    <source>
        <dbReference type="SAM" id="Phobius"/>
    </source>
</evidence>
<comment type="subcellular location">
    <subcellularLocation>
        <location evidence="1">Membrane</location>
        <topology evidence="1">Multi-pass membrane protein</topology>
    </subcellularLocation>
</comment>
<reference evidence="9 10" key="1">
    <citation type="submission" date="2014-06" db="EMBL/GenBank/DDBJ databases">
        <authorList>
            <person name="Swart Estienne"/>
        </authorList>
    </citation>
    <scope>NUCLEOTIDE SEQUENCE [LARGE SCALE GENOMIC DNA]</scope>
    <source>
        <strain evidence="9 10">130c</strain>
    </source>
</reference>
<evidence type="ECO:0000313" key="10">
    <source>
        <dbReference type="Proteomes" id="UP000039865"/>
    </source>
</evidence>
<keyword evidence="2 7" id="KW-0812">Transmembrane</keyword>
<feature type="coiled-coil region" evidence="6">
    <location>
        <begin position="541"/>
        <end position="568"/>
    </location>
</feature>
<evidence type="ECO:0000259" key="8">
    <source>
        <dbReference type="Pfam" id="PF00520"/>
    </source>
</evidence>
<dbReference type="Proteomes" id="UP000039865">
    <property type="component" value="Unassembled WGS sequence"/>
</dbReference>
<dbReference type="Pfam" id="PF00520">
    <property type="entry name" value="Ion_trans"/>
    <property type="match status" value="1"/>
</dbReference>
<gene>
    <name evidence="9" type="primary">Contig15926.g781</name>
    <name evidence="9" type="ORF">STYLEM_16681</name>
</gene>
<dbReference type="InterPro" id="IPR005821">
    <property type="entry name" value="Ion_trans_dom"/>
</dbReference>
<evidence type="ECO:0000256" key="2">
    <source>
        <dbReference type="ARBA" id="ARBA00022692"/>
    </source>
</evidence>
<evidence type="ECO:0000313" key="9">
    <source>
        <dbReference type="EMBL" id="CDW87575.1"/>
    </source>
</evidence>
<feature type="domain" description="Ion transport" evidence="8">
    <location>
        <begin position="236"/>
        <end position="477"/>
    </location>
</feature>
<feature type="transmembrane region" description="Helical" evidence="7">
    <location>
        <begin position="340"/>
        <end position="360"/>
    </location>
</feature>
<dbReference type="InterPro" id="IPR024862">
    <property type="entry name" value="TRPV"/>
</dbReference>
<keyword evidence="3" id="KW-0677">Repeat</keyword>
<sequence>MKQDQIISILSQKQALFGYLKQIPGYGNCINLFQDNIAILEAIAKTLNIMDKNEMPILISKKLLDDDFSPLYVNLKSSQIKIVNLILTVILKYQNQLIFNELVDKNLSQLIDLKIDLQDYFQSHLPLYQIFDDQYPQIHESDLEIIEGINLDNPVDVHSNYDMLFGQKLSEGKDVSQIMVAIEYFMINLPDSLASNQLELIKTLSNSDSSDYFESEVLQTIIKFKWQRYTKSFYQFQFMVYLLFMISFIIEIYHSTFKGKTQIDPEDGSDAIDDRKSYLIIINKVVSASTLFFFLTYELRQILIQKKQYFLVIWNIIDITQIIAYITLNIIEFQSMNMDSLVLLFVIVIALSFLKLYYFLRIYEGFSFLVQMITKVFQDLKFFIAFFLIFIVQFGLIFTVLFKAAPIDEYEGVNAFGYYLMIFRISAGDFSTDNYKDQSQYLVIITWIVWIIAVISLNIIFMNFIIAVISESYEKVMQKIVAESYKVKTQMIREREQFFRSTDLVNDKYFPKYLVIRRQVNQESQENGKQHILIIFIEQENGKDLLKKQRIQQELQQLEQRMIQCKAKQFSRIS</sequence>
<evidence type="ECO:0000256" key="6">
    <source>
        <dbReference type="SAM" id="Coils"/>
    </source>
</evidence>
<feature type="transmembrane region" description="Helical" evidence="7">
    <location>
        <begin position="309"/>
        <end position="328"/>
    </location>
</feature>
<evidence type="ECO:0000256" key="4">
    <source>
        <dbReference type="ARBA" id="ARBA00022989"/>
    </source>
</evidence>
<feature type="transmembrane region" description="Helical" evidence="7">
    <location>
        <begin position="380"/>
        <end position="402"/>
    </location>
</feature>
<protein>
    <recommendedName>
        <fullName evidence="8">Ion transport domain-containing protein</fullName>
    </recommendedName>
</protein>
<dbReference type="GO" id="GO:0005886">
    <property type="term" value="C:plasma membrane"/>
    <property type="evidence" value="ECO:0007669"/>
    <property type="project" value="TreeGrafter"/>
</dbReference>
<feature type="transmembrane region" description="Helical" evidence="7">
    <location>
        <begin position="277"/>
        <end position="297"/>
    </location>
</feature>
<keyword evidence="5 7" id="KW-0472">Membrane</keyword>
<evidence type="ECO:0000256" key="1">
    <source>
        <dbReference type="ARBA" id="ARBA00004141"/>
    </source>
</evidence>
<feature type="transmembrane region" description="Helical" evidence="7">
    <location>
        <begin position="238"/>
        <end position="257"/>
    </location>
</feature>
<feature type="transmembrane region" description="Helical" evidence="7">
    <location>
        <begin position="441"/>
        <end position="469"/>
    </location>
</feature>
<keyword evidence="6" id="KW-0175">Coiled coil</keyword>
<dbReference type="PANTHER" id="PTHR10582:SF2">
    <property type="entry name" value="INACTIVE"/>
    <property type="match status" value="1"/>
</dbReference>
<organism evidence="9 10">
    <name type="scientific">Stylonychia lemnae</name>
    <name type="common">Ciliate</name>
    <dbReference type="NCBI Taxonomy" id="5949"/>
    <lineage>
        <taxon>Eukaryota</taxon>
        <taxon>Sar</taxon>
        <taxon>Alveolata</taxon>
        <taxon>Ciliophora</taxon>
        <taxon>Intramacronucleata</taxon>
        <taxon>Spirotrichea</taxon>
        <taxon>Stichotrichia</taxon>
        <taxon>Sporadotrichida</taxon>
        <taxon>Oxytrichidae</taxon>
        <taxon>Stylonychinae</taxon>
        <taxon>Stylonychia</taxon>
    </lineage>
</organism>
<dbReference type="PANTHER" id="PTHR10582">
    <property type="entry name" value="TRANSIENT RECEPTOR POTENTIAL ION CHANNEL PROTEIN"/>
    <property type="match status" value="1"/>
</dbReference>
<keyword evidence="4 7" id="KW-1133">Transmembrane helix</keyword>
<dbReference type="GO" id="GO:0005216">
    <property type="term" value="F:monoatomic ion channel activity"/>
    <property type="evidence" value="ECO:0007669"/>
    <property type="project" value="InterPro"/>
</dbReference>
<dbReference type="GO" id="GO:0098703">
    <property type="term" value="P:calcium ion import across plasma membrane"/>
    <property type="evidence" value="ECO:0007669"/>
    <property type="project" value="TreeGrafter"/>
</dbReference>
<evidence type="ECO:0000256" key="3">
    <source>
        <dbReference type="ARBA" id="ARBA00022737"/>
    </source>
</evidence>
<keyword evidence="10" id="KW-1185">Reference proteome</keyword>
<dbReference type="AlphaFoldDB" id="A0A078AYR1"/>
<name>A0A078AYR1_STYLE</name>
<proteinExistence type="predicted"/>
<evidence type="ECO:0000256" key="5">
    <source>
        <dbReference type="ARBA" id="ARBA00023136"/>
    </source>
</evidence>
<dbReference type="EMBL" id="CCKQ01015739">
    <property type="protein sequence ID" value="CDW87575.1"/>
    <property type="molecule type" value="Genomic_DNA"/>
</dbReference>
<accession>A0A078AYR1</accession>
<dbReference type="OrthoDB" id="6108356at2759"/>